<protein>
    <submittedName>
        <fullName evidence="7">DoxX family membrane protein</fullName>
    </submittedName>
</protein>
<keyword evidence="2 5" id="KW-0812">Transmembrane</keyword>
<evidence type="ECO:0000256" key="5">
    <source>
        <dbReference type="SAM" id="Phobius"/>
    </source>
</evidence>
<gene>
    <name evidence="7" type="ORF">LQ567_03075</name>
</gene>
<evidence type="ECO:0000256" key="2">
    <source>
        <dbReference type="ARBA" id="ARBA00022692"/>
    </source>
</evidence>
<dbReference type="EMBL" id="JAJNEC010000003">
    <property type="protein sequence ID" value="MCD2421728.1"/>
    <property type="molecule type" value="Genomic_DNA"/>
</dbReference>
<feature type="chain" id="PRO_5046938580" evidence="6">
    <location>
        <begin position="27"/>
        <end position="154"/>
    </location>
</feature>
<dbReference type="InterPro" id="IPR032808">
    <property type="entry name" value="DoxX"/>
</dbReference>
<evidence type="ECO:0000313" key="8">
    <source>
        <dbReference type="Proteomes" id="UP001199816"/>
    </source>
</evidence>
<reference evidence="7 8" key="1">
    <citation type="submission" date="2021-11" db="EMBL/GenBank/DDBJ databases">
        <title>Genomic of Niabella pedocola.</title>
        <authorList>
            <person name="Wu T."/>
        </authorList>
    </citation>
    <scope>NUCLEOTIDE SEQUENCE [LARGE SCALE GENOMIC DNA]</scope>
    <source>
        <strain evidence="7 8">JCM 31011</strain>
    </source>
</reference>
<keyword evidence="8" id="KW-1185">Reference proteome</keyword>
<organism evidence="7 8">
    <name type="scientific">Niabella pedocola</name>
    <dbReference type="NCBI Taxonomy" id="1752077"/>
    <lineage>
        <taxon>Bacteria</taxon>
        <taxon>Pseudomonadati</taxon>
        <taxon>Bacteroidota</taxon>
        <taxon>Chitinophagia</taxon>
        <taxon>Chitinophagales</taxon>
        <taxon>Chitinophagaceae</taxon>
        <taxon>Niabella</taxon>
    </lineage>
</organism>
<proteinExistence type="predicted"/>
<keyword evidence="6" id="KW-0732">Signal</keyword>
<dbReference type="RefSeq" id="WP_231002632.1">
    <property type="nucleotide sequence ID" value="NZ_JAJNEC010000003.1"/>
</dbReference>
<evidence type="ECO:0000256" key="6">
    <source>
        <dbReference type="SAM" id="SignalP"/>
    </source>
</evidence>
<feature type="signal peptide" evidence="6">
    <location>
        <begin position="1"/>
        <end position="26"/>
    </location>
</feature>
<evidence type="ECO:0000256" key="1">
    <source>
        <dbReference type="ARBA" id="ARBA00004141"/>
    </source>
</evidence>
<feature type="transmembrane region" description="Helical" evidence="5">
    <location>
        <begin position="118"/>
        <end position="138"/>
    </location>
</feature>
<feature type="transmembrane region" description="Helical" evidence="5">
    <location>
        <begin position="63"/>
        <end position="83"/>
    </location>
</feature>
<accession>A0ABS8PKV3</accession>
<feature type="transmembrane region" description="Helical" evidence="5">
    <location>
        <begin position="90"/>
        <end position="112"/>
    </location>
</feature>
<evidence type="ECO:0000256" key="4">
    <source>
        <dbReference type="ARBA" id="ARBA00023136"/>
    </source>
</evidence>
<evidence type="ECO:0000256" key="3">
    <source>
        <dbReference type="ARBA" id="ARBA00022989"/>
    </source>
</evidence>
<comment type="caution">
    <text evidence="7">The sequence shown here is derived from an EMBL/GenBank/DDBJ whole genome shotgun (WGS) entry which is preliminary data.</text>
</comment>
<keyword evidence="4 5" id="KW-0472">Membrane</keyword>
<sequence length="154" mass="16643">MGTRVTTCTQLFLRLAISGAFLSAVADRFGLWGKPGSPRVVWGNWENFLSYSNAVNSFAGPQLNSLLAITATGLEILLPLLLITGYKIRWASIATGVLLCCFAAAMTYSFGIKPSLDYSVWTGAAAAFLLGNFSRYGYSIDNRIANKKKMAVSL</sequence>
<evidence type="ECO:0000313" key="7">
    <source>
        <dbReference type="EMBL" id="MCD2421728.1"/>
    </source>
</evidence>
<dbReference type="Proteomes" id="UP001199816">
    <property type="component" value="Unassembled WGS sequence"/>
</dbReference>
<name>A0ABS8PKV3_9BACT</name>
<keyword evidence="3 5" id="KW-1133">Transmembrane helix</keyword>
<comment type="subcellular location">
    <subcellularLocation>
        <location evidence="1">Membrane</location>
        <topology evidence="1">Multi-pass membrane protein</topology>
    </subcellularLocation>
</comment>
<dbReference type="Pfam" id="PF07681">
    <property type="entry name" value="DoxX"/>
    <property type="match status" value="1"/>
</dbReference>